<feature type="region of interest" description="Disordered" evidence="5">
    <location>
        <begin position="290"/>
        <end position="328"/>
    </location>
</feature>
<evidence type="ECO:0000256" key="1">
    <source>
        <dbReference type="ARBA" id="ARBA00022450"/>
    </source>
</evidence>
<evidence type="ECO:0000313" key="9">
    <source>
        <dbReference type="Proteomes" id="UP000244855"/>
    </source>
</evidence>
<feature type="domain" description="Carrier" evidence="6">
    <location>
        <begin position="325"/>
        <end position="399"/>
    </location>
</feature>
<keyword evidence="9" id="KW-1185">Reference proteome</keyword>
<reference evidence="8 9" key="1">
    <citation type="journal article" date="2018" name="Sci. Rep.">
        <title>Comparative genomics provides insights into the lifestyle and reveals functional heterogeneity of dark septate endophytic fungi.</title>
        <authorList>
            <person name="Knapp D.G."/>
            <person name="Nemeth J.B."/>
            <person name="Barry K."/>
            <person name="Hainaut M."/>
            <person name="Henrissat B."/>
            <person name="Johnson J."/>
            <person name="Kuo A."/>
            <person name="Lim J.H.P."/>
            <person name="Lipzen A."/>
            <person name="Nolan M."/>
            <person name="Ohm R.A."/>
            <person name="Tamas L."/>
            <person name="Grigoriev I.V."/>
            <person name="Spatafora J.W."/>
            <person name="Nagy L.G."/>
            <person name="Kovacs G.M."/>
        </authorList>
    </citation>
    <scope>NUCLEOTIDE SEQUENCE [LARGE SCALE GENOMIC DNA]</scope>
    <source>
        <strain evidence="8 9">DSE2036</strain>
    </source>
</reference>
<feature type="region of interest" description="C-terminal hotdog fold" evidence="4">
    <location>
        <begin position="113"/>
        <end position="266"/>
    </location>
</feature>
<dbReference type="GO" id="GO:0031177">
    <property type="term" value="F:phosphopantetheine binding"/>
    <property type="evidence" value="ECO:0007669"/>
    <property type="project" value="InterPro"/>
</dbReference>
<organism evidence="8 9">
    <name type="scientific">Periconia macrospinosa</name>
    <dbReference type="NCBI Taxonomy" id="97972"/>
    <lineage>
        <taxon>Eukaryota</taxon>
        <taxon>Fungi</taxon>
        <taxon>Dikarya</taxon>
        <taxon>Ascomycota</taxon>
        <taxon>Pezizomycotina</taxon>
        <taxon>Dothideomycetes</taxon>
        <taxon>Pleosporomycetidae</taxon>
        <taxon>Pleosporales</taxon>
        <taxon>Massarineae</taxon>
        <taxon>Periconiaceae</taxon>
        <taxon>Periconia</taxon>
    </lineage>
</organism>
<dbReference type="AlphaFoldDB" id="A0A2V1CYG0"/>
<dbReference type="InterPro" id="IPR020806">
    <property type="entry name" value="PKS_PP-bd"/>
</dbReference>
<dbReference type="InterPro" id="IPR006162">
    <property type="entry name" value="Ppantetheine_attach_site"/>
</dbReference>
<dbReference type="PROSITE" id="PS52019">
    <property type="entry name" value="PKS_MFAS_DH"/>
    <property type="match status" value="1"/>
</dbReference>
<comment type="caution">
    <text evidence="4">Lacks conserved residue(s) required for the propagation of feature annotation.</text>
</comment>
<dbReference type="SMART" id="SM00823">
    <property type="entry name" value="PKS_PP"/>
    <property type="match status" value="1"/>
</dbReference>
<dbReference type="GO" id="GO:0016740">
    <property type="term" value="F:transferase activity"/>
    <property type="evidence" value="ECO:0007669"/>
    <property type="project" value="UniProtKB-KW"/>
</dbReference>
<accession>A0A2V1CYG0</accession>
<dbReference type="EMBL" id="KZ806439">
    <property type="protein sequence ID" value="PVH90309.1"/>
    <property type="molecule type" value="Genomic_DNA"/>
</dbReference>
<dbReference type="PROSITE" id="PS00012">
    <property type="entry name" value="PHOSPHOPANTETHEINE"/>
    <property type="match status" value="1"/>
</dbReference>
<feature type="region of interest" description="N-terminal hotdog fold" evidence="4">
    <location>
        <begin position="1"/>
        <end position="83"/>
    </location>
</feature>
<sequence length="430" mass="47729">MAVETLFSLNPDWKSNGFTPTVRDIVSHSPICADSTRIHYIDLDPLNETETEWSCLIHSVNNHGATATDKHAELRIHIHSNSDPNFLQEFGRYERMVNYVQCKAVLELGPSDEGVEALQGRNVYRAFKEVVDFGSIYEGVKSVIGRNGESAGVVQKRHAGDTWLDVPMADCFGQVAGMYVNLLTDIPPSDMFVATGLELVMRSPKAQTLTAGQENCTGIWHVLARHTRLPDKAYVTDVFVFDAETKVLNEVILGLRYVRIPNLSMSKILIRRTIDKVFLRNTATPSAKSLPALPVEKSQTLAPRLRPEEDVQKASSRKPKSSDGRNITEEVRNLVASVSGLEPREMRLDAELADLGVDSLMGMELAREVETTFKCTLDHEEQMKATNLRQFVACVANALARAGGGRSMEQEEEDHRPDESDSVDGSSSEK</sequence>
<dbReference type="STRING" id="97972.A0A2V1CYG0"/>
<dbReference type="PROSITE" id="PS50075">
    <property type="entry name" value="CARRIER"/>
    <property type="match status" value="1"/>
</dbReference>
<feature type="domain" description="PKS/mFAS DH" evidence="7">
    <location>
        <begin position="1"/>
        <end position="266"/>
    </location>
</feature>
<evidence type="ECO:0000259" key="7">
    <source>
        <dbReference type="PROSITE" id="PS52019"/>
    </source>
</evidence>
<feature type="region of interest" description="Disordered" evidence="5">
    <location>
        <begin position="401"/>
        <end position="430"/>
    </location>
</feature>
<protein>
    <submittedName>
        <fullName evidence="8">Uncharacterized protein</fullName>
    </submittedName>
</protein>
<dbReference type="OrthoDB" id="329835at2759"/>
<evidence type="ECO:0000259" key="6">
    <source>
        <dbReference type="PROSITE" id="PS50075"/>
    </source>
</evidence>
<keyword evidence="3" id="KW-0808">Transferase</keyword>
<evidence type="ECO:0000256" key="5">
    <source>
        <dbReference type="SAM" id="MobiDB-lite"/>
    </source>
</evidence>
<evidence type="ECO:0000256" key="2">
    <source>
        <dbReference type="ARBA" id="ARBA00022553"/>
    </source>
</evidence>
<dbReference type="InterPro" id="IPR036736">
    <property type="entry name" value="ACP-like_sf"/>
</dbReference>
<keyword evidence="2" id="KW-0597">Phosphoprotein</keyword>
<dbReference type="InterPro" id="IPR042104">
    <property type="entry name" value="PKS_dehydratase_sf"/>
</dbReference>
<keyword evidence="1" id="KW-0596">Phosphopantetheine</keyword>
<proteinExistence type="predicted"/>
<dbReference type="Proteomes" id="UP000244855">
    <property type="component" value="Unassembled WGS sequence"/>
</dbReference>
<evidence type="ECO:0000256" key="4">
    <source>
        <dbReference type="PROSITE-ProRule" id="PRU01363"/>
    </source>
</evidence>
<dbReference type="Pfam" id="PF00550">
    <property type="entry name" value="PP-binding"/>
    <property type="match status" value="1"/>
</dbReference>
<dbReference type="InterPro" id="IPR049900">
    <property type="entry name" value="PKS_mFAS_DH"/>
</dbReference>
<evidence type="ECO:0000256" key="3">
    <source>
        <dbReference type="ARBA" id="ARBA00022679"/>
    </source>
</evidence>
<dbReference type="Gene3D" id="3.10.129.110">
    <property type="entry name" value="Polyketide synthase dehydratase"/>
    <property type="match status" value="1"/>
</dbReference>
<dbReference type="Gene3D" id="1.10.1200.10">
    <property type="entry name" value="ACP-like"/>
    <property type="match status" value="1"/>
</dbReference>
<dbReference type="SUPFAM" id="SSF47336">
    <property type="entry name" value="ACP-like"/>
    <property type="match status" value="1"/>
</dbReference>
<evidence type="ECO:0000313" key="8">
    <source>
        <dbReference type="EMBL" id="PVH90309.1"/>
    </source>
</evidence>
<name>A0A2V1CYG0_9PLEO</name>
<gene>
    <name evidence="8" type="ORF">DM02DRAFT_46899</name>
</gene>
<dbReference type="InterPro" id="IPR009081">
    <property type="entry name" value="PP-bd_ACP"/>
</dbReference>